<dbReference type="InterPro" id="IPR000792">
    <property type="entry name" value="Tscrpt_reg_LuxR_C"/>
</dbReference>
<dbReference type="Gene3D" id="1.25.40.10">
    <property type="entry name" value="Tetratricopeptide repeat domain"/>
    <property type="match status" value="1"/>
</dbReference>
<dbReference type="PROSITE" id="PS00622">
    <property type="entry name" value="HTH_LUXR_1"/>
    <property type="match status" value="1"/>
</dbReference>
<evidence type="ECO:0000313" key="6">
    <source>
        <dbReference type="Proteomes" id="UP000180043"/>
    </source>
</evidence>
<dbReference type="CDD" id="cd06170">
    <property type="entry name" value="LuxR_C_like"/>
    <property type="match status" value="1"/>
</dbReference>
<evidence type="ECO:0000256" key="1">
    <source>
        <dbReference type="ARBA" id="ARBA00023015"/>
    </source>
</evidence>
<comment type="caution">
    <text evidence="5">The sequence shown here is derived from an EMBL/GenBank/DDBJ whole genome shotgun (WGS) entry which is preliminary data.</text>
</comment>
<dbReference type="InterPro" id="IPR016032">
    <property type="entry name" value="Sig_transdc_resp-reg_C-effctor"/>
</dbReference>
<dbReference type="PANTHER" id="PTHR44688:SF16">
    <property type="entry name" value="DNA-BINDING TRANSCRIPTIONAL ACTIVATOR DEVR_DOSR"/>
    <property type="match status" value="1"/>
</dbReference>
<sequence length="930" mass="100789">MTAAPSPPTFVGRDELRDVVRRVATTTDNAPNVLLLLGEAGIGKSALLRDATSAAANAGVRVLFAAGSQPDLLHAYTSLAELICPLNKHVNALPRLLRDTLSDILGINNTPSSPSPVIIRHALLALLEFVARERPLLLALDDVDLLDRDSREVLISVSRRLIHTPVSVIMTGRHRDGLPGLDSVITVIDVPALSDREASDLLDTQIPPPERGVRGEIIRWADGNPLALIEGARFYGLSGATVFRGNNMAGYRGAHFIFSIELAALDKITRKLLLYSASGSGYETVDIITDVAGHGTDLSVWNDAENAGLLSITPDRLIKFCHPLLRALAYIDSTLTEQRDAHLAFGRSPLLDNACRAWHLAEAARGPDEAIASALEQSAQLAQERGGYLEVTRALQRAAELSPHDDDGARRYARAAAAANFGGDTAWALTLCDKASQLTNQPDILGYASLTRASIRLQSAQATEAFELVRRCMEGATPPEGRLALTLAHLGASASYYSGDIGHREALQKWLPRLPFDDTEQEETSAEFFTFPEGAAALQRTYIGMYADTASAGHARPTSFDRCWLTPQAPILEPFRHLVVGLMAASTDDSDLAVRHLSEAVESLKGSGGMRGFTYALAPLAWALLDTGRWNQLGELLAATADLYELDDLALLHSETAVCRAQLLAYRGDVTAATAALRSIDTSSLDTTSGATRTALTRAWGWTAILHNDFDGAYQYFRAQFHSDGTPTHFVVSHRGVAELAWAAARSGRAEEVRPLIEAIGRQLDPASPTRIRLLHHQAMALVSSTANAEDYFRLAVDDSSGDQWPLEGARARLHYGEWLRRARRPAEARPLLSTALAVFERQGAEALAALARAELRAAGVVSKSARTTAGFESLTAQEQQIVRLVASGMTNRQIGDQLNLSPRTIASHLYHVYPKLGISRRHELRDLIT</sequence>
<reference evidence="5 6" key="1">
    <citation type="submission" date="2016-10" db="EMBL/GenBank/DDBJ databases">
        <title>Evaluation of Human, Veterinary and Environmental Mycobacterium chelonae Isolates by Core Genome Phylogenomic Analysis, Targeted Gene Comparison, and Anti-microbial Susceptibility Patterns: A Tale of Mistaken Identities.</title>
        <authorList>
            <person name="Fogelson S.B."/>
            <person name="Camus A.C."/>
            <person name="Lorenz W."/>
            <person name="Vasireddy R."/>
            <person name="Vasireddy S."/>
            <person name="Smith T."/>
            <person name="Brown-Elliott B.A."/>
            <person name="Wallace R.J.Jr."/>
            <person name="Hasan N.A."/>
            <person name="Reischl U."/>
            <person name="Sanchez S."/>
        </authorList>
    </citation>
    <scope>NUCLEOTIDE SEQUENCE [LARGE SCALE GENOMIC DNA]</scope>
    <source>
        <strain evidence="5 6">15515</strain>
    </source>
</reference>
<evidence type="ECO:0000313" key="5">
    <source>
        <dbReference type="EMBL" id="OHU58259.1"/>
    </source>
</evidence>
<dbReference type="GO" id="GO:0003677">
    <property type="term" value="F:DNA binding"/>
    <property type="evidence" value="ECO:0007669"/>
    <property type="project" value="UniProtKB-KW"/>
</dbReference>
<dbReference type="GO" id="GO:0006355">
    <property type="term" value="P:regulation of DNA-templated transcription"/>
    <property type="evidence" value="ECO:0007669"/>
    <property type="project" value="InterPro"/>
</dbReference>
<dbReference type="Gene3D" id="1.10.10.10">
    <property type="entry name" value="Winged helix-like DNA-binding domain superfamily/Winged helix DNA-binding domain"/>
    <property type="match status" value="1"/>
</dbReference>
<organism evidence="5 6">
    <name type="scientific">Mycobacteroides chelonae</name>
    <name type="common">Mycobacterium chelonae</name>
    <dbReference type="NCBI Taxonomy" id="1774"/>
    <lineage>
        <taxon>Bacteria</taxon>
        <taxon>Bacillati</taxon>
        <taxon>Actinomycetota</taxon>
        <taxon>Actinomycetes</taxon>
        <taxon>Mycobacteriales</taxon>
        <taxon>Mycobacteriaceae</taxon>
        <taxon>Mycobacteroides</taxon>
    </lineage>
</organism>
<keyword evidence="2" id="KW-0238">DNA-binding</keyword>
<dbReference type="PRINTS" id="PR00038">
    <property type="entry name" value="HTHLUXR"/>
</dbReference>
<dbReference type="RefSeq" id="WP_057967612.1">
    <property type="nucleotide sequence ID" value="NZ_MLII01000030.1"/>
</dbReference>
<evidence type="ECO:0000256" key="2">
    <source>
        <dbReference type="ARBA" id="ARBA00023125"/>
    </source>
</evidence>
<dbReference type="Pfam" id="PF00196">
    <property type="entry name" value="GerE"/>
    <property type="match status" value="1"/>
</dbReference>
<dbReference type="InterPro" id="IPR036388">
    <property type="entry name" value="WH-like_DNA-bd_sf"/>
</dbReference>
<feature type="domain" description="HTH luxR-type" evidence="4">
    <location>
        <begin position="868"/>
        <end position="930"/>
    </location>
</feature>
<accession>A0A1S1LQS8</accession>
<dbReference type="AlphaFoldDB" id="A0A1S1LQS8"/>
<name>A0A1S1LQS8_MYCCH</name>
<dbReference type="PROSITE" id="PS50043">
    <property type="entry name" value="HTH_LUXR_2"/>
    <property type="match status" value="1"/>
</dbReference>
<dbReference type="SMART" id="SM00421">
    <property type="entry name" value="HTH_LUXR"/>
    <property type="match status" value="1"/>
</dbReference>
<proteinExistence type="predicted"/>
<dbReference type="PANTHER" id="PTHR44688">
    <property type="entry name" value="DNA-BINDING TRANSCRIPTIONAL ACTIVATOR DEVR_DOSR"/>
    <property type="match status" value="1"/>
</dbReference>
<dbReference type="InterPro" id="IPR011990">
    <property type="entry name" value="TPR-like_helical_dom_sf"/>
</dbReference>
<keyword evidence="3" id="KW-0804">Transcription</keyword>
<evidence type="ECO:0000256" key="3">
    <source>
        <dbReference type="ARBA" id="ARBA00023163"/>
    </source>
</evidence>
<dbReference type="EMBL" id="MLIQ01000013">
    <property type="protein sequence ID" value="OHU58259.1"/>
    <property type="molecule type" value="Genomic_DNA"/>
</dbReference>
<keyword evidence="1" id="KW-0805">Transcription regulation</keyword>
<dbReference type="SUPFAM" id="SSF46894">
    <property type="entry name" value="C-terminal effector domain of the bipartite response regulators"/>
    <property type="match status" value="1"/>
</dbReference>
<dbReference type="InterPro" id="IPR041664">
    <property type="entry name" value="AAA_16"/>
</dbReference>
<dbReference type="Proteomes" id="UP000180043">
    <property type="component" value="Unassembled WGS sequence"/>
</dbReference>
<dbReference type="InterPro" id="IPR027417">
    <property type="entry name" value="P-loop_NTPase"/>
</dbReference>
<dbReference type="Gene3D" id="3.40.50.300">
    <property type="entry name" value="P-loop containing nucleotide triphosphate hydrolases"/>
    <property type="match status" value="1"/>
</dbReference>
<protein>
    <recommendedName>
        <fullName evidence="4">HTH luxR-type domain-containing protein</fullName>
    </recommendedName>
</protein>
<evidence type="ECO:0000259" key="4">
    <source>
        <dbReference type="PROSITE" id="PS50043"/>
    </source>
</evidence>
<dbReference type="SUPFAM" id="SSF52540">
    <property type="entry name" value="P-loop containing nucleoside triphosphate hydrolases"/>
    <property type="match status" value="1"/>
</dbReference>
<dbReference type="Pfam" id="PF13191">
    <property type="entry name" value="AAA_16"/>
    <property type="match status" value="1"/>
</dbReference>
<gene>
    <name evidence="5" type="ORF">BKG82_11755</name>
</gene>